<dbReference type="Proteomes" id="UP001283361">
    <property type="component" value="Unassembled WGS sequence"/>
</dbReference>
<keyword evidence="4" id="KW-1185">Reference proteome</keyword>
<comment type="caution">
    <text evidence="3">The sequence shown here is derived from an EMBL/GenBank/DDBJ whole genome shotgun (WGS) entry which is preliminary data.</text>
</comment>
<sequence length="394" mass="44424">MDRWMLLSTALSPSTLSEGLRLANLYKNAWRPFLSQNQSSLSLDVSSERVDQADQSTRYRIFRCRRFDTPGNKRETSRARSFENLQRHQIKRVKIFKSMLRNGFYSCLLLFTTLIAFGACASLGAASGGTGNFGSGLGLSPGQYQSWQEWAKKRNFGTSSGASTLGRNVFSKDAFQDWREYMNKRGFHIPNSHQSQQQFQTWLEWSKRQQTENAPFGEAEAENPFRNSQNFGKSRTFQNWNDWYAKRSMGSSSPFGGQSSAIFGSLGRSPVANGNMQSWDEFMKRKGFAFGGPARSFGYPQTTGLQSWSEWAKRLGPITTSDGQWGDFGTSSQHSADKRQLSYRQPGFGSFHNYFTDGLQDWRSTYKGSKRSSDSAGKNHEQSQSAVANKGQGQ</sequence>
<organism evidence="3 4">
    <name type="scientific">Elysia crispata</name>
    <name type="common">lettuce slug</name>
    <dbReference type="NCBI Taxonomy" id="231223"/>
    <lineage>
        <taxon>Eukaryota</taxon>
        <taxon>Metazoa</taxon>
        <taxon>Spiralia</taxon>
        <taxon>Lophotrochozoa</taxon>
        <taxon>Mollusca</taxon>
        <taxon>Gastropoda</taxon>
        <taxon>Heterobranchia</taxon>
        <taxon>Euthyneura</taxon>
        <taxon>Panpulmonata</taxon>
        <taxon>Sacoglossa</taxon>
        <taxon>Placobranchoidea</taxon>
        <taxon>Plakobranchidae</taxon>
        <taxon>Elysia</taxon>
    </lineage>
</organism>
<proteinExistence type="predicted"/>
<accession>A0AAE0XXG6</accession>
<dbReference type="EMBL" id="JAWDGP010007346">
    <property type="protein sequence ID" value="KAK3724284.1"/>
    <property type="molecule type" value="Genomic_DNA"/>
</dbReference>
<keyword evidence="2" id="KW-1133">Transmembrane helix</keyword>
<feature type="transmembrane region" description="Helical" evidence="2">
    <location>
        <begin position="104"/>
        <end position="125"/>
    </location>
</feature>
<gene>
    <name evidence="3" type="ORF">RRG08_043283</name>
</gene>
<keyword evidence="2" id="KW-0472">Membrane</keyword>
<evidence type="ECO:0000313" key="3">
    <source>
        <dbReference type="EMBL" id="KAK3724284.1"/>
    </source>
</evidence>
<feature type="compositionally biased region" description="Basic and acidic residues" evidence="1">
    <location>
        <begin position="371"/>
        <end position="381"/>
    </location>
</feature>
<dbReference type="AlphaFoldDB" id="A0AAE0XXG6"/>
<name>A0AAE0XXG6_9GAST</name>
<evidence type="ECO:0000256" key="1">
    <source>
        <dbReference type="SAM" id="MobiDB-lite"/>
    </source>
</evidence>
<feature type="region of interest" description="Disordered" evidence="1">
    <location>
        <begin position="365"/>
        <end position="394"/>
    </location>
</feature>
<protein>
    <submittedName>
        <fullName evidence="3">Uncharacterized protein</fullName>
    </submittedName>
</protein>
<evidence type="ECO:0000313" key="4">
    <source>
        <dbReference type="Proteomes" id="UP001283361"/>
    </source>
</evidence>
<evidence type="ECO:0000256" key="2">
    <source>
        <dbReference type="SAM" id="Phobius"/>
    </source>
</evidence>
<reference evidence="3" key="1">
    <citation type="journal article" date="2023" name="G3 (Bethesda)">
        <title>A reference genome for the long-term kleptoplast-retaining sea slug Elysia crispata morphotype clarki.</title>
        <authorList>
            <person name="Eastman K.E."/>
            <person name="Pendleton A.L."/>
            <person name="Shaikh M.A."/>
            <person name="Suttiyut T."/>
            <person name="Ogas R."/>
            <person name="Tomko P."/>
            <person name="Gavelis G."/>
            <person name="Widhalm J.R."/>
            <person name="Wisecaver J.H."/>
        </authorList>
    </citation>
    <scope>NUCLEOTIDE SEQUENCE</scope>
    <source>
        <strain evidence="3">ECLA1</strain>
    </source>
</reference>
<keyword evidence="2" id="KW-0812">Transmembrane</keyword>